<evidence type="ECO:0000256" key="1">
    <source>
        <dbReference type="ARBA" id="ARBA00022741"/>
    </source>
</evidence>
<dbReference type="InterPro" id="IPR006689">
    <property type="entry name" value="Small_GTPase_ARF/SAR"/>
</dbReference>
<feature type="binding site" evidence="3">
    <location>
        <begin position="148"/>
        <end position="151"/>
    </location>
    <ligand>
        <name>GTP</name>
        <dbReference type="ChEBI" id="CHEBI:37565"/>
    </ligand>
</feature>
<evidence type="ECO:0000313" key="6">
    <source>
        <dbReference type="EMBL" id="TPX16081.1"/>
    </source>
</evidence>
<dbReference type="PROSITE" id="PS51417">
    <property type="entry name" value="ARF"/>
    <property type="match status" value="1"/>
</dbReference>
<dbReference type="OrthoDB" id="427186at2759"/>
<accession>A0A507BGG4</accession>
<protein>
    <submittedName>
        <fullName evidence="6">Uncharacterized protein</fullName>
    </submittedName>
</protein>
<keyword evidence="4" id="KW-0479">Metal-binding</keyword>
<organism evidence="6 7">
    <name type="scientific">Thyridium curvatum</name>
    <dbReference type="NCBI Taxonomy" id="1093900"/>
    <lineage>
        <taxon>Eukaryota</taxon>
        <taxon>Fungi</taxon>
        <taxon>Dikarya</taxon>
        <taxon>Ascomycota</taxon>
        <taxon>Pezizomycotina</taxon>
        <taxon>Sordariomycetes</taxon>
        <taxon>Sordariomycetidae</taxon>
        <taxon>Thyridiales</taxon>
        <taxon>Thyridiaceae</taxon>
        <taxon>Thyridium</taxon>
    </lineage>
</organism>
<dbReference type="Gene3D" id="3.40.50.300">
    <property type="entry name" value="P-loop containing nucleotide triphosphate hydrolases"/>
    <property type="match status" value="1"/>
</dbReference>
<dbReference type="GO" id="GO:0003924">
    <property type="term" value="F:GTPase activity"/>
    <property type="evidence" value="ECO:0007669"/>
    <property type="project" value="InterPro"/>
</dbReference>
<dbReference type="InParanoid" id="A0A507BGG4"/>
<evidence type="ECO:0000256" key="3">
    <source>
        <dbReference type="PIRSR" id="PIRSR606689-1"/>
    </source>
</evidence>
<dbReference type="GO" id="GO:0005525">
    <property type="term" value="F:GTP binding"/>
    <property type="evidence" value="ECO:0007669"/>
    <property type="project" value="UniProtKB-KW"/>
</dbReference>
<dbReference type="InterPro" id="IPR024156">
    <property type="entry name" value="Small_GTPase_ARF"/>
</dbReference>
<feature type="binding site" evidence="3">
    <location>
        <begin position="34"/>
        <end position="41"/>
    </location>
    <ligand>
        <name>GTP</name>
        <dbReference type="ChEBI" id="CHEBI:37565"/>
    </ligand>
</feature>
<dbReference type="EMBL" id="SKBQ01000019">
    <property type="protein sequence ID" value="TPX16081.1"/>
    <property type="molecule type" value="Genomic_DNA"/>
</dbReference>
<dbReference type="GO" id="GO:0046872">
    <property type="term" value="F:metal ion binding"/>
    <property type="evidence" value="ECO:0007669"/>
    <property type="project" value="UniProtKB-KW"/>
</dbReference>
<evidence type="ECO:0000313" key="7">
    <source>
        <dbReference type="Proteomes" id="UP000319257"/>
    </source>
</evidence>
<dbReference type="STRING" id="1093900.A0A507BGG4"/>
<dbReference type="GeneID" id="41971523"/>
<gene>
    <name evidence="6" type="ORF">E0L32_004076</name>
</gene>
<keyword evidence="4" id="KW-0460">Magnesium</keyword>
<dbReference type="InterPro" id="IPR027417">
    <property type="entry name" value="P-loop_NTPase"/>
</dbReference>
<dbReference type="PANTHER" id="PTHR11711">
    <property type="entry name" value="ADP RIBOSYLATION FACTOR-RELATED"/>
    <property type="match status" value="1"/>
</dbReference>
<keyword evidence="2 3" id="KW-0342">GTP-binding</keyword>
<dbReference type="SMART" id="SM00177">
    <property type="entry name" value="ARF"/>
    <property type="match status" value="1"/>
</dbReference>
<feature type="binding site" evidence="4">
    <location>
        <position position="58"/>
    </location>
    <ligand>
        <name>Mg(2+)</name>
        <dbReference type="ChEBI" id="CHEBI:18420"/>
    </ligand>
</feature>
<dbReference type="AlphaFoldDB" id="A0A507BGG4"/>
<evidence type="ECO:0000256" key="4">
    <source>
        <dbReference type="PIRSR" id="PIRSR606689-2"/>
    </source>
</evidence>
<proteinExistence type="predicted"/>
<dbReference type="SUPFAM" id="SSF52540">
    <property type="entry name" value="P-loop containing nucleoside triphosphate hydrolases"/>
    <property type="match status" value="1"/>
</dbReference>
<feature type="binding site" evidence="4">
    <location>
        <position position="41"/>
    </location>
    <ligand>
        <name>Mg(2+)</name>
        <dbReference type="ChEBI" id="CHEBI:18420"/>
    </ligand>
</feature>
<evidence type="ECO:0000256" key="2">
    <source>
        <dbReference type="ARBA" id="ARBA00023134"/>
    </source>
</evidence>
<feature type="binding site" evidence="3">
    <location>
        <position position="91"/>
    </location>
    <ligand>
        <name>GTP</name>
        <dbReference type="ChEBI" id="CHEBI:37565"/>
    </ligand>
</feature>
<dbReference type="RefSeq" id="XP_030997792.1">
    <property type="nucleotide sequence ID" value="XM_031138446.1"/>
</dbReference>
<dbReference type="Pfam" id="PF00025">
    <property type="entry name" value="Arf"/>
    <property type="match status" value="1"/>
</dbReference>
<sequence>MRGSAPEPIAFTIRMGLGSWLFGKGQQYRGVFLGLDCSGKTTLLYQLKLGKAVRTIPTIGFNIETIVHHSGSKFELLEVGVMLNPSSSVSGCDQMRPLVKHYITPESFIVYIFDLSDKERMDEALADFTSALEMIKLIGSQYVWVVFNKQDISQSSNNANDQERVTAKLQHAAIPYREHICLTVLNLPGFSAEHGTQTNAMLDEIQTTLSSSLNTAPSVSNGSSESNPPPSQGISNEELLDRIQKANSLSLDAGTFWDAFLTGQLEAWDHYSHLRAGYLVILKQYPSANGVFHSSDAFITHLERLRATNPQRFKNTTHRTMTVFWVLQIFRAASKYHLDKGLPGPPTPEQFGAVLSNEPTLMDSSIWKRYYSKDLMFSPEAKESWLPPDLRPFPPTIGAMDSSAATNESSSNDEHLLEFGFTVAQSAARSGVRRGKVVKQALETLEVSTIRRRAVSQTVSPYSETQAYFWIQLATAALGSLAGTGRGTEGEASHPVSAMTFAEFKERSGLSGSAWKEYYSAPLWESIKARTIFTNSDLKPLPNVIRR</sequence>
<feature type="region of interest" description="Disordered" evidence="5">
    <location>
        <begin position="213"/>
        <end position="235"/>
    </location>
</feature>
<dbReference type="Proteomes" id="UP000319257">
    <property type="component" value="Unassembled WGS sequence"/>
</dbReference>
<name>A0A507BGG4_9PEZI</name>
<reference evidence="6 7" key="1">
    <citation type="submission" date="2019-06" db="EMBL/GenBank/DDBJ databases">
        <title>Draft genome sequence of the filamentous fungus Phialemoniopsis curvata isolated from diesel fuel.</title>
        <authorList>
            <person name="Varaljay V.A."/>
            <person name="Lyon W.J."/>
            <person name="Crouch A.L."/>
            <person name="Drake C.E."/>
            <person name="Hollomon J.M."/>
            <person name="Nadeau L.J."/>
            <person name="Nunn H.S."/>
            <person name="Stevenson B.S."/>
            <person name="Bojanowski C.L."/>
            <person name="Crookes-Goodson W.J."/>
        </authorList>
    </citation>
    <scope>NUCLEOTIDE SEQUENCE [LARGE SCALE GENOMIC DNA]</scope>
    <source>
        <strain evidence="6 7">D216</strain>
    </source>
</reference>
<comment type="caution">
    <text evidence="6">The sequence shown here is derived from an EMBL/GenBank/DDBJ whole genome shotgun (WGS) entry which is preliminary data.</text>
</comment>
<feature type="compositionally biased region" description="Low complexity" evidence="5">
    <location>
        <begin position="217"/>
        <end position="226"/>
    </location>
</feature>
<keyword evidence="7" id="KW-1185">Reference proteome</keyword>
<keyword evidence="1 3" id="KW-0547">Nucleotide-binding</keyword>
<evidence type="ECO:0000256" key="5">
    <source>
        <dbReference type="SAM" id="MobiDB-lite"/>
    </source>
</evidence>